<dbReference type="AlphaFoldDB" id="A0AAD7MYL7"/>
<evidence type="ECO:0000313" key="2">
    <source>
        <dbReference type="Proteomes" id="UP001215280"/>
    </source>
</evidence>
<gene>
    <name evidence="1" type="ORF">DFH07DRAFT_779620</name>
</gene>
<proteinExistence type="predicted"/>
<sequence>MIHIAVDPPSAKVLMLRGVRNSGATGNSVGRKVAGAEQTEPRLVKEGGTRMGKAWPYNIHRRQGEDGILTDVGRQLRAGAGRGAAQGGTVRDVRALLSVLRKKFSAMGEMRVLLKRTMARVMATRSRITERTLRHRALSKSAIHSTLQRGSRAARWAEPARAELSERPVCAGEGRGVAVGVGEQIQAGDVSMCAVGAYLRRGRCVQVDLHGEDRVYLEGLANELEPTLELGGDARRWREGDIGSVTTTEATMDGDAETTAASYVLLSHRLPESSSAAPRARHINAAARASCQRHALIRAACDDIQPAGMLPVERQWRVELPAQIIATAVGEECPTEPPPLVVARIEKRSEEDDPMGSKFPDIHGVEWRVLRS</sequence>
<dbReference type="EMBL" id="JARJLG010000148">
    <property type="protein sequence ID" value="KAJ7736547.1"/>
    <property type="molecule type" value="Genomic_DNA"/>
</dbReference>
<comment type="caution">
    <text evidence="1">The sequence shown here is derived from an EMBL/GenBank/DDBJ whole genome shotgun (WGS) entry which is preliminary data.</text>
</comment>
<keyword evidence="2" id="KW-1185">Reference proteome</keyword>
<name>A0AAD7MYL7_9AGAR</name>
<protein>
    <submittedName>
        <fullName evidence="1">Uncharacterized protein</fullName>
    </submittedName>
</protein>
<dbReference type="Proteomes" id="UP001215280">
    <property type="component" value="Unassembled WGS sequence"/>
</dbReference>
<accession>A0AAD7MYL7</accession>
<organism evidence="1 2">
    <name type="scientific">Mycena maculata</name>
    <dbReference type="NCBI Taxonomy" id="230809"/>
    <lineage>
        <taxon>Eukaryota</taxon>
        <taxon>Fungi</taxon>
        <taxon>Dikarya</taxon>
        <taxon>Basidiomycota</taxon>
        <taxon>Agaricomycotina</taxon>
        <taxon>Agaricomycetes</taxon>
        <taxon>Agaricomycetidae</taxon>
        <taxon>Agaricales</taxon>
        <taxon>Marasmiineae</taxon>
        <taxon>Mycenaceae</taxon>
        <taxon>Mycena</taxon>
    </lineage>
</organism>
<reference evidence="1" key="1">
    <citation type="submission" date="2023-03" db="EMBL/GenBank/DDBJ databases">
        <title>Massive genome expansion in bonnet fungi (Mycena s.s.) driven by repeated elements and novel gene families across ecological guilds.</title>
        <authorList>
            <consortium name="Lawrence Berkeley National Laboratory"/>
            <person name="Harder C.B."/>
            <person name="Miyauchi S."/>
            <person name="Viragh M."/>
            <person name="Kuo A."/>
            <person name="Thoen E."/>
            <person name="Andreopoulos B."/>
            <person name="Lu D."/>
            <person name="Skrede I."/>
            <person name="Drula E."/>
            <person name="Henrissat B."/>
            <person name="Morin E."/>
            <person name="Kohler A."/>
            <person name="Barry K."/>
            <person name="LaButti K."/>
            <person name="Morin E."/>
            <person name="Salamov A."/>
            <person name="Lipzen A."/>
            <person name="Mereny Z."/>
            <person name="Hegedus B."/>
            <person name="Baldrian P."/>
            <person name="Stursova M."/>
            <person name="Weitz H."/>
            <person name="Taylor A."/>
            <person name="Grigoriev I.V."/>
            <person name="Nagy L.G."/>
            <person name="Martin F."/>
            <person name="Kauserud H."/>
        </authorList>
    </citation>
    <scope>NUCLEOTIDE SEQUENCE</scope>
    <source>
        <strain evidence="1">CBHHK188m</strain>
    </source>
</reference>
<evidence type="ECO:0000313" key="1">
    <source>
        <dbReference type="EMBL" id="KAJ7736547.1"/>
    </source>
</evidence>